<evidence type="ECO:0000313" key="15">
    <source>
        <dbReference type="EMBL" id="CAL1581855.1"/>
    </source>
</evidence>
<evidence type="ECO:0000256" key="9">
    <source>
        <dbReference type="ARBA" id="ARBA00022840"/>
    </source>
</evidence>
<feature type="domain" description="Protein kinase" evidence="14">
    <location>
        <begin position="284"/>
        <end position="533"/>
    </location>
</feature>
<reference evidence="15 16" key="1">
    <citation type="submission" date="2024-04" db="EMBL/GenBank/DDBJ databases">
        <authorList>
            <person name="Waldvogel A.-M."/>
            <person name="Schoenle A."/>
        </authorList>
    </citation>
    <scope>NUCLEOTIDE SEQUENCE [LARGE SCALE GENOMIC DNA]</scope>
</reference>
<dbReference type="Proteomes" id="UP001497482">
    <property type="component" value="Chromosome 15"/>
</dbReference>
<evidence type="ECO:0000256" key="10">
    <source>
        <dbReference type="ARBA" id="ARBA00023200"/>
    </source>
</evidence>
<dbReference type="PANTHER" id="PTHR22984:SF25">
    <property type="entry name" value="PROTEIN KINASE DOMAIN-CONTAINING PROTEIN"/>
    <property type="match status" value="1"/>
</dbReference>
<proteinExistence type="inferred from homology"/>
<feature type="region of interest" description="Disordered" evidence="13">
    <location>
        <begin position="1"/>
        <end position="129"/>
    </location>
</feature>
<gene>
    <name evidence="15" type="ORF">KC01_LOCUS12570</name>
</gene>
<comment type="catalytic activity">
    <reaction evidence="12">
        <text>L-seryl-[protein] + ATP = O-phospho-L-seryl-[protein] + ADP + H(+)</text>
        <dbReference type="Rhea" id="RHEA:17989"/>
        <dbReference type="Rhea" id="RHEA-COMP:9863"/>
        <dbReference type="Rhea" id="RHEA-COMP:11604"/>
        <dbReference type="ChEBI" id="CHEBI:15378"/>
        <dbReference type="ChEBI" id="CHEBI:29999"/>
        <dbReference type="ChEBI" id="CHEBI:30616"/>
        <dbReference type="ChEBI" id="CHEBI:83421"/>
        <dbReference type="ChEBI" id="CHEBI:456216"/>
        <dbReference type="EC" id="2.7.11.1"/>
    </reaction>
</comment>
<dbReference type="PANTHER" id="PTHR22984">
    <property type="entry name" value="SERINE/THREONINE-PROTEIN KINASE PIM"/>
    <property type="match status" value="1"/>
</dbReference>
<name>A0AAV2JWL0_KNICA</name>
<dbReference type="EMBL" id="OZ035837">
    <property type="protein sequence ID" value="CAL1581855.1"/>
    <property type="molecule type" value="Genomic_DNA"/>
</dbReference>
<dbReference type="PROSITE" id="PS50011">
    <property type="entry name" value="PROTEIN_KINASE_DOM"/>
    <property type="match status" value="1"/>
</dbReference>
<accession>A0AAV2JWL0</accession>
<dbReference type="PROSITE" id="PS00108">
    <property type="entry name" value="PROTEIN_KINASE_ST"/>
    <property type="match status" value="1"/>
</dbReference>
<dbReference type="InterPro" id="IPR011009">
    <property type="entry name" value="Kinase-like_dom_sf"/>
</dbReference>
<feature type="region of interest" description="Disordered" evidence="13">
    <location>
        <begin position="225"/>
        <end position="279"/>
    </location>
</feature>
<comment type="subcellular location">
    <subcellularLocation>
        <location evidence="1">Host cytoplasm</location>
    </subcellularLocation>
</comment>
<evidence type="ECO:0000256" key="6">
    <source>
        <dbReference type="ARBA" id="ARBA00022679"/>
    </source>
</evidence>
<evidence type="ECO:0000259" key="14">
    <source>
        <dbReference type="PROSITE" id="PS50011"/>
    </source>
</evidence>
<feature type="compositionally biased region" description="Basic and acidic residues" evidence="13">
    <location>
        <begin position="264"/>
        <end position="279"/>
    </location>
</feature>
<feature type="compositionally biased region" description="Basic and acidic residues" evidence="13">
    <location>
        <begin position="184"/>
        <end position="194"/>
    </location>
</feature>
<dbReference type="Gene3D" id="3.30.200.20">
    <property type="entry name" value="Phosphorylase Kinase, domain 1"/>
    <property type="match status" value="1"/>
</dbReference>
<evidence type="ECO:0000256" key="8">
    <source>
        <dbReference type="ARBA" id="ARBA00022777"/>
    </source>
</evidence>
<dbReference type="Gene3D" id="1.10.510.10">
    <property type="entry name" value="Transferase(Phosphotransferase) domain 1"/>
    <property type="match status" value="1"/>
</dbReference>
<evidence type="ECO:0000256" key="5">
    <source>
        <dbReference type="ARBA" id="ARBA00022527"/>
    </source>
</evidence>
<evidence type="ECO:0000256" key="11">
    <source>
        <dbReference type="ARBA" id="ARBA00047899"/>
    </source>
</evidence>
<evidence type="ECO:0000256" key="12">
    <source>
        <dbReference type="ARBA" id="ARBA00048679"/>
    </source>
</evidence>
<comment type="catalytic activity">
    <reaction evidence="11">
        <text>L-threonyl-[protein] + ATP = O-phospho-L-threonyl-[protein] + ADP + H(+)</text>
        <dbReference type="Rhea" id="RHEA:46608"/>
        <dbReference type="Rhea" id="RHEA-COMP:11060"/>
        <dbReference type="Rhea" id="RHEA-COMP:11605"/>
        <dbReference type="ChEBI" id="CHEBI:15378"/>
        <dbReference type="ChEBI" id="CHEBI:30013"/>
        <dbReference type="ChEBI" id="CHEBI:30616"/>
        <dbReference type="ChEBI" id="CHEBI:61977"/>
        <dbReference type="ChEBI" id="CHEBI:456216"/>
        <dbReference type="EC" id="2.7.11.1"/>
    </reaction>
</comment>
<dbReference type="GO" id="GO:0004674">
    <property type="term" value="F:protein serine/threonine kinase activity"/>
    <property type="evidence" value="ECO:0007669"/>
    <property type="project" value="UniProtKB-KW"/>
</dbReference>
<dbReference type="InterPro" id="IPR000719">
    <property type="entry name" value="Prot_kinase_dom"/>
</dbReference>
<keyword evidence="16" id="KW-1185">Reference proteome</keyword>
<keyword evidence="8" id="KW-0418">Kinase</keyword>
<dbReference type="SMART" id="SM00220">
    <property type="entry name" value="S_TKc"/>
    <property type="match status" value="1"/>
</dbReference>
<organism evidence="15 16">
    <name type="scientific">Knipowitschia caucasica</name>
    <name type="common">Caucasian dwarf goby</name>
    <name type="synonym">Pomatoschistus caucasicus</name>
    <dbReference type="NCBI Taxonomy" id="637954"/>
    <lineage>
        <taxon>Eukaryota</taxon>
        <taxon>Metazoa</taxon>
        <taxon>Chordata</taxon>
        <taxon>Craniata</taxon>
        <taxon>Vertebrata</taxon>
        <taxon>Euteleostomi</taxon>
        <taxon>Actinopterygii</taxon>
        <taxon>Neopterygii</taxon>
        <taxon>Teleostei</taxon>
        <taxon>Neoteleostei</taxon>
        <taxon>Acanthomorphata</taxon>
        <taxon>Gobiaria</taxon>
        <taxon>Gobiiformes</taxon>
        <taxon>Gobioidei</taxon>
        <taxon>Gobiidae</taxon>
        <taxon>Gobiinae</taxon>
        <taxon>Knipowitschia</taxon>
    </lineage>
</organism>
<feature type="compositionally biased region" description="Polar residues" evidence="13">
    <location>
        <begin position="254"/>
        <end position="263"/>
    </location>
</feature>
<keyword evidence="5" id="KW-0723">Serine/threonine-protein kinase</keyword>
<dbReference type="AlphaFoldDB" id="A0AAV2JWL0"/>
<evidence type="ECO:0000256" key="1">
    <source>
        <dbReference type="ARBA" id="ARBA00004192"/>
    </source>
</evidence>
<evidence type="ECO:0000313" key="16">
    <source>
        <dbReference type="Proteomes" id="UP001497482"/>
    </source>
</evidence>
<keyword evidence="10" id="KW-1035">Host cytoplasm</keyword>
<sequence>MRSKDVSSWPLASAPVLELRSTQRLGRPQVFMKNTRPAEASKKSLKRPSSDSDSEPGPSGLNKRSPPKWLKSNSVRVEEYSVTKTEGLTSPSSDSDPEPGPSGLNKDRPPTRLKSKSPKEEDNTFNETQDWRSCLEFSQRWSPELWRPQRLDTDSVTDPELSTWGRVSNTTRKFARILSRKRKSTDACKNESRPPKLRSSRSSGEETEIQVFTRWESCPELIEMDREGPLSPKSWEPQRPVQEAPKRKPDNTSEDGTNPPTESHSPREENETRTSPDKVISKKYKVHEYVGGGAFGRVYAGIRIADKFPKGPNGRRRIPIEVHMIQHLGAGPNSVDSDVTPRLLNWYNMGGTVVIVLERPRHCMDLHKYLERKESHTLDEEEARVLFRQLVHAGAELEAKGVFHRDIKPDNILIESGLKGPRARFIDFGCAIHCTPERKFTVQPGAIAYSCPEWFRRIPYTVGPTTVWQLGLILYIMLFNKKPVVKKKTLGSWSKVPIPNSVSQECRDALGGCLEKDPGDRFSLEELKKHPCPVTTISVNMSLKRAC</sequence>
<keyword evidence="9" id="KW-0067">ATP-binding</keyword>
<keyword evidence="7" id="KW-0547">Nucleotide-binding</keyword>
<feature type="region of interest" description="Disordered" evidence="13">
    <location>
        <begin position="176"/>
        <end position="210"/>
    </location>
</feature>
<evidence type="ECO:0000256" key="3">
    <source>
        <dbReference type="ARBA" id="ARBA00012513"/>
    </source>
</evidence>
<protein>
    <recommendedName>
        <fullName evidence="4">Serine/threonine-protein kinase 1</fullName>
        <ecNumber evidence="3">2.7.11.1</ecNumber>
    </recommendedName>
</protein>
<evidence type="ECO:0000256" key="7">
    <source>
        <dbReference type="ARBA" id="ARBA00022741"/>
    </source>
</evidence>
<dbReference type="SUPFAM" id="SSF56112">
    <property type="entry name" value="Protein kinase-like (PK-like)"/>
    <property type="match status" value="1"/>
</dbReference>
<dbReference type="EC" id="2.7.11.1" evidence="3"/>
<dbReference type="GO" id="GO:0005737">
    <property type="term" value="C:cytoplasm"/>
    <property type="evidence" value="ECO:0007669"/>
    <property type="project" value="TreeGrafter"/>
</dbReference>
<keyword evidence="6" id="KW-0808">Transferase</keyword>
<evidence type="ECO:0000256" key="13">
    <source>
        <dbReference type="SAM" id="MobiDB-lite"/>
    </source>
</evidence>
<comment type="similarity">
    <text evidence="2">Belongs to the protein kinase superfamily. CAMK Ser/Thr protein kinase family. PIM subfamily.</text>
</comment>
<dbReference type="InterPro" id="IPR008271">
    <property type="entry name" value="Ser/Thr_kinase_AS"/>
</dbReference>
<evidence type="ECO:0000256" key="4">
    <source>
        <dbReference type="ARBA" id="ARBA00016885"/>
    </source>
</evidence>
<dbReference type="GO" id="GO:0005524">
    <property type="term" value="F:ATP binding"/>
    <property type="evidence" value="ECO:0007669"/>
    <property type="project" value="UniProtKB-KW"/>
</dbReference>
<evidence type="ECO:0000256" key="2">
    <source>
        <dbReference type="ARBA" id="ARBA00005505"/>
    </source>
</evidence>
<dbReference type="InterPro" id="IPR051138">
    <property type="entry name" value="PIM_Ser/Thr_kinase"/>
</dbReference>
<dbReference type="Pfam" id="PF00069">
    <property type="entry name" value="Pkinase"/>
    <property type="match status" value="1"/>
</dbReference>